<dbReference type="OrthoDB" id="147752at2759"/>
<protein>
    <recommendedName>
        <fullName evidence="9">Thioredoxin-like protein</fullName>
    </recommendedName>
</protein>
<evidence type="ECO:0000313" key="8">
    <source>
        <dbReference type="Proteomes" id="UP000676310"/>
    </source>
</evidence>
<comment type="similarity">
    <text evidence="2">Belongs to the DIM1 family.</text>
</comment>
<comment type="subcellular location">
    <subcellularLocation>
        <location evidence="1">Nucleus</location>
    </subcellularLocation>
</comment>
<feature type="compositionally biased region" description="Low complexity" evidence="6">
    <location>
        <begin position="74"/>
        <end position="83"/>
    </location>
</feature>
<dbReference type="PANTHER" id="PTHR12052:SF5">
    <property type="entry name" value="THIOREDOXIN-LIKE PROTEIN 4A"/>
    <property type="match status" value="1"/>
</dbReference>
<evidence type="ECO:0000256" key="1">
    <source>
        <dbReference type="ARBA" id="ARBA00004123"/>
    </source>
</evidence>
<dbReference type="InterPro" id="IPR004123">
    <property type="entry name" value="Dim1"/>
</dbReference>
<organism evidence="7 8">
    <name type="scientific">Alternaria atra</name>
    <dbReference type="NCBI Taxonomy" id="119953"/>
    <lineage>
        <taxon>Eukaryota</taxon>
        <taxon>Fungi</taxon>
        <taxon>Dikarya</taxon>
        <taxon>Ascomycota</taxon>
        <taxon>Pezizomycotina</taxon>
        <taxon>Dothideomycetes</taxon>
        <taxon>Pleosporomycetidae</taxon>
        <taxon>Pleosporales</taxon>
        <taxon>Pleosporineae</taxon>
        <taxon>Pleosporaceae</taxon>
        <taxon>Alternaria</taxon>
        <taxon>Alternaria sect. Ulocladioides</taxon>
    </lineage>
</organism>
<evidence type="ECO:0000256" key="5">
    <source>
        <dbReference type="ARBA" id="ARBA00023242"/>
    </source>
</evidence>
<reference evidence="7" key="1">
    <citation type="submission" date="2021-05" db="EMBL/GenBank/DDBJ databases">
        <authorList>
            <person name="Stam R."/>
        </authorList>
    </citation>
    <scope>NUCLEOTIDE SEQUENCE</scope>
    <source>
        <strain evidence="7">CS162</strain>
    </source>
</reference>
<dbReference type="GO" id="GO:0046540">
    <property type="term" value="C:U4/U6 x U5 tri-snRNP complex"/>
    <property type="evidence" value="ECO:0007669"/>
    <property type="project" value="InterPro"/>
</dbReference>
<dbReference type="SUPFAM" id="SSF52833">
    <property type="entry name" value="Thioredoxin-like"/>
    <property type="match status" value="1"/>
</dbReference>
<dbReference type="PANTHER" id="PTHR12052">
    <property type="entry name" value="THIOREDOXIN-LIKE PROTEN 4A, 4B"/>
    <property type="match status" value="1"/>
</dbReference>
<keyword evidence="3" id="KW-0507">mRNA processing</keyword>
<feature type="region of interest" description="Disordered" evidence="6">
    <location>
        <begin position="15"/>
        <end position="83"/>
    </location>
</feature>
<dbReference type="InterPro" id="IPR036249">
    <property type="entry name" value="Thioredoxin-like_sf"/>
</dbReference>
<dbReference type="GO" id="GO:0000398">
    <property type="term" value="P:mRNA splicing, via spliceosome"/>
    <property type="evidence" value="ECO:0007669"/>
    <property type="project" value="InterPro"/>
</dbReference>
<dbReference type="Gene3D" id="3.40.30.10">
    <property type="entry name" value="Glutaredoxin"/>
    <property type="match status" value="1"/>
</dbReference>
<dbReference type="GO" id="GO:0005682">
    <property type="term" value="C:U5 snRNP"/>
    <property type="evidence" value="ECO:0007669"/>
    <property type="project" value="TreeGrafter"/>
</dbReference>
<keyword evidence="5" id="KW-0539">Nucleus</keyword>
<evidence type="ECO:0000256" key="6">
    <source>
        <dbReference type="SAM" id="MobiDB-lite"/>
    </source>
</evidence>
<dbReference type="GeneID" id="67018348"/>
<keyword evidence="8" id="KW-1185">Reference proteome</keyword>
<dbReference type="SMART" id="SM01410">
    <property type="entry name" value="DIM1"/>
    <property type="match status" value="1"/>
</dbReference>
<name>A0A8J2I2V6_9PLEO</name>
<sequence length="278" mass="31474">MAGLSITSVLLSPINKLRGKSNPYEKSHHANSLPHPTNTPTSDDLLAEARQAAGRDPVTGQRTPSAASKKARKQQPSLEQQQQAAAEQKAAFLAWAAKHPQAAGRPYESYEAFVQEMVAKRTGNFEPQGGTEYYAPERRVEEYYLTGLSEEVRIVCLRFGNDYTPECMDMDEKLYKIVDAVKDWVVIYVVDNKLMRMLQQQVPDFNAMYEIYDPCTVMFFWRNKHMQVDFGTGNNNKINFPIGTKQELIDILETVYKGASKGKGLVVSPRDYSTKWAY</sequence>
<dbReference type="EMBL" id="CAJRGZ010000019">
    <property type="protein sequence ID" value="CAG5163420.1"/>
    <property type="molecule type" value="Genomic_DNA"/>
</dbReference>
<evidence type="ECO:0000256" key="4">
    <source>
        <dbReference type="ARBA" id="ARBA00023187"/>
    </source>
</evidence>
<evidence type="ECO:0000313" key="7">
    <source>
        <dbReference type="EMBL" id="CAG5163420.1"/>
    </source>
</evidence>
<evidence type="ECO:0008006" key="9">
    <source>
        <dbReference type="Google" id="ProtNLM"/>
    </source>
</evidence>
<comment type="caution">
    <text evidence="7">The sequence shown here is derived from an EMBL/GenBank/DDBJ whole genome shotgun (WGS) entry which is preliminary data.</text>
</comment>
<evidence type="ECO:0000256" key="3">
    <source>
        <dbReference type="ARBA" id="ARBA00022664"/>
    </source>
</evidence>
<accession>A0A8J2I2V6</accession>
<gene>
    <name evidence="7" type="ORF">ALTATR162_LOCUS6457</name>
</gene>
<dbReference type="CDD" id="cd02954">
    <property type="entry name" value="DIM1"/>
    <property type="match status" value="1"/>
</dbReference>
<dbReference type="RefSeq" id="XP_043170014.1">
    <property type="nucleotide sequence ID" value="XM_043314079.1"/>
</dbReference>
<evidence type="ECO:0000256" key="2">
    <source>
        <dbReference type="ARBA" id="ARBA00008241"/>
    </source>
</evidence>
<keyword evidence="4" id="KW-0508">mRNA splicing</keyword>
<dbReference type="GO" id="GO:0005681">
    <property type="term" value="C:spliceosomal complex"/>
    <property type="evidence" value="ECO:0007669"/>
    <property type="project" value="TreeGrafter"/>
</dbReference>
<dbReference type="Pfam" id="PF02966">
    <property type="entry name" value="DIM1"/>
    <property type="match status" value="1"/>
</dbReference>
<proteinExistence type="inferred from homology"/>
<dbReference type="Proteomes" id="UP000676310">
    <property type="component" value="Unassembled WGS sequence"/>
</dbReference>
<dbReference type="AlphaFoldDB" id="A0A8J2I2V6"/>